<sequence>MPVVRHHSQKRRSSSPPAYERSHHRTAPHTSERHRSGSQRFENDSRRPTVRRSPSPPMAFRRDSSAYSHSSSFRSRGVFPSRPRPFSIRAYRSSAVSRFSTRGRPPRGPFPDRRSSSPSGFQHSFSTDRGRIIRGAARASRRADFIGSFGRPIYYQPTYEVSPDRTTEDKLPDKPEEVVEDRDELFNQMMEAKRSENLDDYYRLRDLLNAFDRRNPHLAFRGSGRVSRRKLSVSPERNGKEKRLKIEREGGKSDNGREGKSAVLGEELEEVDCT</sequence>
<dbReference type="Proteomes" id="UP000095281">
    <property type="component" value="Unplaced"/>
</dbReference>
<feature type="compositionally biased region" description="Low complexity" evidence="1">
    <location>
        <begin position="65"/>
        <end position="76"/>
    </location>
</feature>
<proteinExistence type="predicted"/>
<dbReference type="WBParaSite" id="MhA1_Contig581.frz3.gene12">
    <property type="protein sequence ID" value="MhA1_Contig581.frz3.gene12"/>
    <property type="gene ID" value="MhA1_Contig581.frz3.gene12"/>
</dbReference>
<feature type="region of interest" description="Disordered" evidence="1">
    <location>
        <begin position="1"/>
        <end position="129"/>
    </location>
</feature>
<reference evidence="3" key="1">
    <citation type="submission" date="2016-11" db="UniProtKB">
        <authorList>
            <consortium name="WormBaseParasite"/>
        </authorList>
    </citation>
    <scope>IDENTIFICATION</scope>
</reference>
<name>A0A1I8BUH9_MELHA</name>
<feature type="compositionally biased region" description="Basic and acidic residues" evidence="1">
    <location>
        <begin position="237"/>
        <end position="260"/>
    </location>
</feature>
<evidence type="ECO:0000256" key="1">
    <source>
        <dbReference type="SAM" id="MobiDB-lite"/>
    </source>
</evidence>
<feature type="compositionally biased region" description="Low complexity" evidence="1">
    <location>
        <begin position="116"/>
        <end position="125"/>
    </location>
</feature>
<keyword evidence="2" id="KW-1185">Reference proteome</keyword>
<evidence type="ECO:0000313" key="2">
    <source>
        <dbReference type="Proteomes" id="UP000095281"/>
    </source>
</evidence>
<organism evidence="2 3">
    <name type="scientific">Meloidogyne hapla</name>
    <name type="common">Root-knot nematode worm</name>
    <dbReference type="NCBI Taxonomy" id="6305"/>
    <lineage>
        <taxon>Eukaryota</taxon>
        <taxon>Metazoa</taxon>
        <taxon>Ecdysozoa</taxon>
        <taxon>Nematoda</taxon>
        <taxon>Chromadorea</taxon>
        <taxon>Rhabditida</taxon>
        <taxon>Tylenchina</taxon>
        <taxon>Tylenchomorpha</taxon>
        <taxon>Tylenchoidea</taxon>
        <taxon>Meloidogynidae</taxon>
        <taxon>Meloidogyninae</taxon>
        <taxon>Meloidogyne</taxon>
    </lineage>
</organism>
<accession>A0A1I8BUH9</accession>
<feature type="region of interest" description="Disordered" evidence="1">
    <location>
        <begin position="229"/>
        <end position="274"/>
    </location>
</feature>
<evidence type="ECO:0000313" key="3">
    <source>
        <dbReference type="WBParaSite" id="MhA1_Contig581.frz3.gene12"/>
    </source>
</evidence>
<feature type="compositionally biased region" description="Basic residues" evidence="1">
    <location>
        <begin position="1"/>
        <end position="13"/>
    </location>
</feature>
<dbReference type="AlphaFoldDB" id="A0A1I8BUH9"/>
<protein>
    <submittedName>
        <fullName evidence="3">Serine/arginine repetitive matrix protein 2</fullName>
    </submittedName>
</protein>
<feature type="compositionally biased region" description="Basic and acidic residues" evidence="1">
    <location>
        <begin position="30"/>
        <end position="47"/>
    </location>
</feature>